<dbReference type="CDD" id="cd00198">
    <property type="entry name" value="vWFA"/>
    <property type="match status" value="1"/>
</dbReference>
<name>A0A443RCD5_9ACAR</name>
<dbReference type="OrthoDB" id="6495157at2759"/>
<dbReference type="Gene3D" id="3.40.50.410">
    <property type="entry name" value="von Willebrand factor, type A domain"/>
    <property type="match status" value="1"/>
</dbReference>
<protein>
    <recommendedName>
        <fullName evidence="1">VWFA domain-containing protein</fullName>
    </recommendedName>
</protein>
<dbReference type="EMBL" id="NCKU01001160">
    <property type="protein sequence ID" value="RWS12923.1"/>
    <property type="molecule type" value="Genomic_DNA"/>
</dbReference>
<dbReference type="AlphaFoldDB" id="A0A443RCD5"/>
<comment type="caution">
    <text evidence="2">The sequence shown here is derived from an EMBL/GenBank/DDBJ whole genome shotgun (WGS) entry which is preliminary data.</text>
</comment>
<evidence type="ECO:0000313" key="2">
    <source>
        <dbReference type="EMBL" id="RWS12923.1"/>
    </source>
</evidence>
<dbReference type="InterPro" id="IPR036465">
    <property type="entry name" value="vWFA_dom_sf"/>
</dbReference>
<dbReference type="InterPro" id="IPR002035">
    <property type="entry name" value="VWF_A"/>
</dbReference>
<feature type="domain" description="VWFA" evidence="1">
    <location>
        <begin position="5"/>
        <end position="141"/>
    </location>
</feature>
<dbReference type="Pfam" id="PF00092">
    <property type="entry name" value="VWA"/>
    <property type="match status" value="1"/>
</dbReference>
<proteinExistence type="predicted"/>
<sequence>MKTLITIILDESSSMRTKKSDTIGGYNSFLEEQRKLKDDEARFYLIKFNEVVTIVHNNLPLNDVPLMDENTYTPRPGTALYDAIAEGVKLMDKNKKDDERAICVIITDGEENSSRETTKEQIKDLITTYEAKNDWTFVYIGENPDRWTRETNMSASNAIAYCHKKRRSNLELASEACYKIRSTKAMSSKGVFK</sequence>
<evidence type="ECO:0000259" key="1">
    <source>
        <dbReference type="Pfam" id="PF00092"/>
    </source>
</evidence>
<dbReference type="GO" id="GO:0032991">
    <property type="term" value="C:protein-containing complex"/>
    <property type="evidence" value="ECO:0007669"/>
    <property type="project" value="UniProtKB-ARBA"/>
</dbReference>
<gene>
    <name evidence="2" type="ORF">B4U79_17982</name>
</gene>
<dbReference type="Proteomes" id="UP000285301">
    <property type="component" value="Unassembled WGS sequence"/>
</dbReference>
<dbReference type="SUPFAM" id="SSF53300">
    <property type="entry name" value="vWA-like"/>
    <property type="match status" value="1"/>
</dbReference>
<evidence type="ECO:0000313" key="3">
    <source>
        <dbReference type="Proteomes" id="UP000285301"/>
    </source>
</evidence>
<keyword evidence="3" id="KW-1185">Reference proteome</keyword>
<organism evidence="2 3">
    <name type="scientific">Dinothrombium tinctorium</name>
    <dbReference type="NCBI Taxonomy" id="1965070"/>
    <lineage>
        <taxon>Eukaryota</taxon>
        <taxon>Metazoa</taxon>
        <taxon>Ecdysozoa</taxon>
        <taxon>Arthropoda</taxon>
        <taxon>Chelicerata</taxon>
        <taxon>Arachnida</taxon>
        <taxon>Acari</taxon>
        <taxon>Acariformes</taxon>
        <taxon>Trombidiformes</taxon>
        <taxon>Prostigmata</taxon>
        <taxon>Anystina</taxon>
        <taxon>Parasitengona</taxon>
        <taxon>Trombidioidea</taxon>
        <taxon>Trombidiidae</taxon>
        <taxon>Dinothrombium</taxon>
    </lineage>
</organism>
<accession>A0A443RCD5</accession>
<reference evidence="2 3" key="1">
    <citation type="journal article" date="2018" name="Gigascience">
        <title>Genomes of trombidid mites reveal novel predicted allergens and laterally-transferred genes associated with secondary metabolism.</title>
        <authorList>
            <person name="Dong X."/>
            <person name="Chaisiri K."/>
            <person name="Xia D."/>
            <person name="Armstrong S.D."/>
            <person name="Fang Y."/>
            <person name="Donnelly M.J."/>
            <person name="Kadowaki T."/>
            <person name="McGarry J.W."/>
            <person name="Darby A.C."/>
            <person name="Makepeace B.L."/>
        </authorList>
    </citation>
    <scope>NUCLEOTIDE SEQUENCE [LARGE SCALE GENOMIC DNA]</scope>
    <source>
        <strain evidence="2">UoL-WK</strain>
    </source>
</reference>